<sequence length="128" mass="14644">MKALARQIFRFAIVGGLSTVIDFVVLYVLHHRLHINYLIATAIAFAVATIFNYWASMTFIFESKFAANQKKQEFMLFLILSVCGLGLTEVLMYISVEWLGSAVMLGKLFVTAFVMVFNFVTRKLFIER</sequence>
<evidence type="ECO:0000313" key="9">
    <source>
        <dbReference type="EMBL" id="MRJ46081.1"/>
    </source>
</evidence>
<dbReference type="GO" id="GO:0005886">
    <property type="term" value="C:plasma membrane"/>
    <property type="evidence" value="ECO:0007669"/>
    <property type="project" value="TreeGrafter"/>
</dbReference>
<feature type="transmembrane region" description="Helical" evidence="6">
    <location>
        <begin position="7"/>
        <end position="29"/>
    </location>
</feature>
<proteinExistence type="inferred from homology"/>
<evidence type="ECO:0000313" key="11">
    <source>
        <dbReference type="Proteomes" id="UP000440066"/>
    </source>
</evidence>
<dbReference type="InterPro" id="IPR051401">
    <property type="entry name" value="GtrA_CellWall_Glycosyl"/>
</dbReference>
<protein>
    <submittedName>
        <fullName evidence="8">GtrA family protein</fullName>
    </submittedName>
</protein>
<evidence type="ECO:0000313" key="10">
    <source>
        <dbReference type="Proteomes" id="UP000430975"/>
    </source>
</evidence>
<dbReference type="Proteomes" id="UP000440066">
    <property type="component" value="Unassembled WGS sequence"/>
</dbReference>
<dbReference type="Proteomes" id="UP000430975">
    <property type="component" value="Unassembled WGS sequence"/>
</dbReference>
<evidence type="ECO:0000256" key="3">
    <source>
        <dbReference type="ARBA" id="ARBA00022692"/>
    </source>
</evidence>
<reference evidence="8 10" key="2">
    <citation type="submission" date="2019-11" db="EMBL/GenBank/DDBJ databases">
        <title>Characterisation of Fundicoccus ignavus gen. nov. sp. nov., a novel genus of the family Aerococcaceae isolated from bulk tank milk.</title>
        <authorList>
            <person name="Siebert A."/>
            <person name="Huptas C."/>
            <person name="Wenning M."/>
            <person name="Scherer S."/>
            <person name="Doll E.V."/>
        </authorList>
    </citation>
    <scope>NUCLEOTIDE SEQUENCE [LARGE SCALE GENOMIC DNA]</scope>
    <source>
        <strain evidence="8 10">WS4759</strain>
    </source>
</reference>
<feature type="domain" description="GtrA/DPMS transmembrane" evidence="7">
    <location>
        <begin position="10"/>
        <end position="126"/>
    </location>
</feature>
<evidence type="ECO:0000256" key="1">
    <source>
        <dbReference type="ARBA" id="ARBA00004141"/>
    </source>
</evidence>
<accession>A0A6I2GNV6</accession>
<comment type="subcellular location">
    <subcellularLocation>
        <location evidence="1">Membrane</location>
        <topology evidence="1">Multi-pass membrane protein</topology>
    </subcellularLocation>
</comment>
<comment type="similarity">
    <text evidence="2">Belongs to the GtrA family.</text>
</comment>
<keyword evidence="4 6" id="KW-1133">Transmembrane helix</keyword>
<keyword evidence="3 6" id="KW-0812">Transmembrane</keyword>
<feature type="transmembrane region" description="Helical" evidence="6">
    <location>
        <begin position="102"/>
        <end position="120"/>
    </location>
</feature>
<dbReference type="AlphaFoldDB" id="A0A6I2GNV6"/>
<feature type="transmembrane region" description="Helical" evidence="6">
    <location>
        <begin position="74"/>
        <end position="96"/>
    </location>
</feature>
<evidence type="ECO:0000256" key="2">
    <source>
        <dbReference type="ARBA" id="ARBA00009399"/>
    </source>
</evidence>
<dbReference type="Pfam" id="PF04138">
    <property type="entry name" value="GtrA_DPMS_TM"/>
    <property type="match status" value="1"/>
</dbReference>
<evidence type="ECO:0000259" key="7">
    <source>
        <dbReference type="Pfam" id="PF04138"/>
    </source>
</evidence>
<name>A0A6I2GNV6_9LACT</name>
<dbReference type="EMBL" id="WJQS01000009">
    <property type="protein sequence ID" value="MRI86178.1"/>
    <property type="molecule type" value="Genomic_DNA"/>
</dbReference>
<feature type="transmembrane region" description="Helical" evidence="6">
    <location>
        <begin position="35"/>
        <end position="54"/>
    </location>
</feature>
<gene>
    <name evidence="9" type="ORF">GF867_00635</name>
    <name evidence="8" type="ORF">GIY09_10010</name>
</gene>
<dbReference type="InterPro" id="IPR007267">
    <property type="entry name" value="GtrA_DPMS_TM"/>
</dbReference>
<keyword evidence="10" id="KW-1185">Reference proteome</keyword>
<dbReference type="RefSeq" id="WP_153831193.1">
    <property type="nucleotide sequence ID" value="NZ_WJQS01000009.1"/>
</dbReference>
<evidence type="ECO:0000256" key="5">
    <source>
        <dbReference type="ARBA" id="ARBA00023136"/>
    </source>
</evidence>
<dbReference type="EMBL" id="WJQT01000001">
    <property type="protein sequence ID" value="MRJ46081.1"/>
    <property type="molecule type" value="Genomic_DNA"/>
</dbReference>
<dbReference type="GO" id="GO:0000271">
    <property type="term" value="P:polysaccharide biosynthetic process"/>
    <property type="evidence" value="ECO:0007669"/>
    <property type="project" value="InterPro"/>
</dbReference>
<evidence type="ECO:0000313" key="8">
    <source>
        <dbReference type="EMBL" id="MRI86178.1"/>
    </source>
</evidence>
<reference evidence="9 11" key="1">
    <citation type="submission" date="2019-11" db="EMBL/GenBank/DDBJ databases">
        <title>Characterisation of Fundicoccus ignavus gen. nov. sp. nov., a novel genus of the family Aerococcaceae from bulk tank milk.</title>
        <authorList>
            <person name="Siebert A."/>
            <person name="Huptas C."/>
            <person name="Wenning M."/>
            <person name="Scherer S."/>
            <person name="Doll E.V."/>
        </authorList>
    </citation>
    <scope>NUCLEOTIDE SEQUENCE [LARGE SCALE GENOMIC DNA]</scope>
    <source>
        <strain evidence="9 11">DSM 109652</strain>
    </source>
</reference>
<evidence type="ECO:0000256" key="4">
    <source>
        <dbReference type="ARBA" id="ARBA00022989"/>
    </source>
</evidence>
<keyword evidence="5 6" id="KW-0472">Membrane</keyword>
<evidence type="ECO:0000256" key="6">
    <source>
        <dbReference type="SAM" id="Phobius"/>
    </source>
</evidence>
<organism evidence="8 10">
    <name type="scientific">Fundicoccus ignavus</name>
    <dbReference type="NCBI Taxonomy" id="2664442"/>
    <lineage>
        <taxon>Bacteria</taxon>
        <taxon>Bacillati</taxon>
        <taxon>Bacillota</taxon>
        <taxon>Bacilli</taxon>
        <taxon>Lactobacillales</taxon>
        <taxon>Aerococcaceae</taxon>
        <taxon>Fundicoccus</taxon>
    </lineage>
</organism>
<dbReference type="PANTHER" id="PTHR38459:SF1">
    <property type="entry name" value="PROPHAGE BACTOPRENOL-LINKED GLUCOSE TRANSLOCASE HOMOLOG"/>
    <property type="match status" value="1"/>
</dbReference>
<comment type="caution">
    <text evidence="8">The sequence shown here is derived from an EMBL/GenBank/DDBJ whole genome shotgun (WGS) entry which is preliminary data.</text>
</comment>
<dbReference type="PANTHER" id="PTHR38459">
    <property type="entry name" value="PROPHAGE BACTOPRENOL-LINKED GLUCOSE TRANSLOCASE HOMOLOG"/>
    <property type="match status" value="1"/>
</dbReference>